<evidence type="ECO:0000313" key="2">
    <source>
        <dbReference type="Proteomes" id="UP000184476"/>
    </source>
</evidence>
<dbReference type="Proteomes" id="UP000184476">
    <property type="component" value="Unassembled WGS sequence"/>
</dbReference>
<gene>
    <name evidence="1" type="ORF">SAMN05444392_11671</name>
</gene>
<name>A0A1M5AY71_9BACL</name>
<sequence length="249" mass="28677">MVEHLANQYDVLIIDPITNIYQKMKDVAWEDAEQRAKRKGKSPDEANLTQCDWGKIKQKFASLISQLSNLPCHLIVTGWQKDIYDEKSMKIIGTRIDADKKTNHLGDIVIKLERDHYGNRFGVIDKDRTQTFREGQRVKNPSFDQFLPVLEDGKVLTIPESTYDQYRDIYIMGSKKGLNNGKVLTIPESTYDQYRDIYIMGSKKGLNSDQVKEFASKIFDFTVDSLKQLNATAAEKLKYEIEKLELVGQ</sequence>
<dbReference type="AlphaFoldDB" id="A0A1M5AY71"/>
<dbReference type="Pfam" id="PF13479">
    <property type="entry name" value="AAA_24"/>
    <property type="match status" value="1"/>
</dbReference>
<accession>A0A1M5AY71</accession>
<evidence type="ECO:0000313" key="1">
    <source>
        <dbReference type="EMBL" id="SHF35159.1"/>
    </source>
</evidence>
<proteinExistence type="predicted"/>
<dbReference type="EMBL" id="FQVL01000016">
    <property type="protein sequence ID" value="SHF35159.1"/>
    <property type="molecule type" value="Genomic_DNA"/>
</dbReference>
<reference evidence="1 2" key="1">
    <citation type="submission" date="2016-11" db="EMBL/GenBank/DDBJ databases">
        <authorList>
            <person name="Jaros S."/>
            <person name="Januszkiewicz K."/>
            <person name="Wedrychowicz H."/>
        </authorList>
    </citation>
    <scope>NUCLEOTIDE SEQUENCE [LARGE SCALE GENOMIC DNA]</scope>
    <source>
        <strain evidence="1 2">DSM 44666</strain>
    </source>
</reference>
<keyword evidence="2" id="KW-1185">Reference proteome</keyword>
<organism evidence="1 2">
    <name type="scientific">Seinonella peptonophila</name>
    <dbReference type="NCBI Taxonomy" id="112248"/>
    <lineage>
        <taxon>Bacteria</taxon>
        <taxon>Bacillati</taxon>
        <taxon>Bacillota</taxon>
        <taxon>Bacilli</taxon>
        <taxon>Bacillales</taxon>
        <taxon>Thermoactinomycetaceae</taxon>
        <taxon>Seinonella</taxon>
    </lineage>
</organism>
<dbReference type="STRING" id="112248.SAMN05444392_11671"/>
<dbReference type="RefSeq" id="WP_073157771.1">
    <property type="nucleotide sequence ID" value="NZ_FQVL01000016.1"/>
</dbReference>
<protein>
    <submittedName>
        <fullName evidence="1">AAA domain-containing protein</fullName>
    </submittedName>
</protein>
<dbReference type="OrthoDB" id="2339926at2"/>